<keyword evidence="5" id="KW-0997">Cell inner membrane</keyword>
<evidence type="ECO:0000256" key="4">
    <source>
        <dbReference type="ARBA" id="ARBA00022475"/>
    </source>
</evidence>
<feature type="transmembrane region" description="Helical" evidence="11">
    <location>
        <begin position="296"/>
        <end position="317"/>
    </location>
</feature>
<dbReference type="RefSeq" id="WP_080916640.1">
    <property type="nucleotide sequence ID" value="NZ_CANMJJ010000010.1"/>
</dbReference>
<evidence type="ECO:0000256" key="1">
    <source>
        <dbReference type="ARBA" id="ARBA00004651"/>
    </source>
</evidence>
<keyword evidence="4" id="KW-1003">Cell membrane</keyword>
<accession>A0ABM6JP92</accession>
<keyword evidence="13" id="KW-1185">Reference proteome</keyword>
<evidence type="ECO:0000256" key="11">
    <source>
        <dbReference type="SAM" id="Phobius"/>
    </source>
</evidence>
<dbReference type="Gene3D" id="3.30.460.20">
    <property type="entry name" value="CorA soluble domain-like"/>
    <property type="match status" value="1"/>
</dbReference>
<keyword evidence="8 11" id="KW-1133">Transmembrane helix</keyword>
<evidence type="ECO:0000256" key="6">
    <source>
        <dbReference type="ARBA" id="ARBA00022692"/>
    </source>
</evidence>
<dbReference type="InterPro" id="IPR045863">
    <property type="entry name" value="CorA_TM1_TM2"/>
</dbReference>
<protein>
    <submittedName>
        <fullName evidence="12">Zinc transporter ZntB</fullName>
    </submittedName>
</protein>
<keyword evidence="3" id="KW-0813">Transport</keyword>
<evidence type="ECO:0000256" key="9">
    <source>
        <dbReference type="ARBA" id="ARBA00023065"/>
    </source>
</evidence>
<dbReference type="Proteomes" id="UP000191820">
    <property type="component" value="Chromosome"/>
</dbReference>
<keyword evidence="10 11" id="KW-0472">Membrane</keyword>
<dbReference type="PANTHER" id="PTHR46494">
    <property type="entry name" value="CORA FAMILY METAL ION TRANSPORTER (EUROFUNG)"/>
    <property type="match status" value="1"/>
</dbReference>
<evidence type="ECO:0000313" key="13">
    <source>
        <dbReference type="Proteomes" id="UP000191820"/>
    </source>
</evidence>
<keyword evidence="7" id="KW-0862">Zinc</keyword>
<dbReference type="InterPro" id="IPR002523">
    <property type="entry name" value="MgTranspt_CorA/ZnTranspt_ZntB"/>
</dbReference>
<proteinExistence type="inferred from homology"/>
<dbReference type="Pfam" id="PF01544">
    <property type="entry name" value="CorA"/>
    <property type="match status" value="1"/>
</dbReference>
<evidence type="ECO:0000256" key="5">
    <source>
        <dbReference type="ARBA" id="ARBA00022519"/>
    </source>
</evidence>
<dbReference type="EMBL" id="CP020472">
    <property type="protein sequence ID" value="ARD23684.1"/>
    <property type="molecule type" value="Genomic_DNA"/>
</dbReference>
<feature type="transmembrane region" description="Helical" evidence="11">
    <location>
        <begin position="262"/>
        <end position="284"/>
    </location>
</feature>
<sequence length="322" mass="36690">MDTGFIYCLLLTGSNAGKSLSASELEQWQPNDGLLWVHLRYSHPDAQQWIINAQLPQTETDTLLAEHTRPRTLSSPDGILMALRGINLNPNSAPEDMVSMRIYAQQHRIISTCERQLQSVKDIAEQIINHPNSINSSANFLVSLCERLTERKMELIHNLEDELDTLDDQITLPSAATLRVDIAELRKQTVTLRRYFSPQRDALSRLLNDSHFLFDNEHKLRIREINETLIRVIEDLDAVRDRASVTQEQLQSQQSEQLNKRLYFLSLISAVFLPLGFLTGLLGVNIGGIPGTDIPWAFSAFCAGLIVLIALQMWLFYRLKWL</sequence>
<gene>
    <name evidence="12" type="ORF">SJ2017_3433</name>
</gene>
<evidence type="ECO:0000256" key="3">
    <source>
        <dbReference type="ARBA" id="ARBA00022448"/>
    </source>
</evidence>
<dbReference type="PANTHER" id="PTHR46494:SF3">
    <property type="entry name" value="ZINC TRANSPORT PROTEIN ZNTB"/>
    <property type="match status" value="1"/>
</dbReference>
<evidence type="ECO:0000313" key="12">
    <source>
        <dbReference type="EMBL" id="ARD23684.1"/>
    </source>
</evidence>
<comment type="subcellular location">
    <subcellularLocation>
        <location evidence="1">Cell membrane</location>
        <topology evidence="1">Multi-pass membrane protein</topology>
    </subcellularLocation>
</comment>
<evidence type="ECO:0000256" key="2">
    <source>
        <dbReference type="ARBA" id="ARBA00009765"/>
    </source>
</evidence>
<name>A0ABM6JP92_9GAMM</name>
<dbReference type="Gene3D" id="1.20.58.340">
    <property type="entry name" value="Magnesium transport protein CorA, transmembrane region"/>
    <property type="match status" value="2"/>
</dbReference>
<evidence type="ECO:0000256" key="8">
    <source>
        <dbReference type="ARBA" id="ARBA00022989"/>
    </source>
</evidence>
<dbReference type="SUPFAM" id="SSF144083">
    <property type="entry name" value="Magnesium transport protein CorA, transmembrane region"/>
    <property type="match status" value="1"/>
</dbReference>
<organism evidence="12 13">
    <name type="scientific">Shewanella japonica</name>
    <dbReference type="NCBI Taxonomy" id="93973"/>
    <lineage>
        <taxon>Bacteria</taxon>
        <taxon>Pseudomonadati</taxon>
        <taxon>Pseudomonadota</taxon>
        <taxon>Gammaproteobacteria</taxon>
        <taxon>Alteromonadales</taxon>
        <taxon>Shewanellaceae</taxon>
        <taxon>Shewanella</taxon>
    </lineage>
</organism>
<keyword evidence="9" id="KW-0406">Ion transport</keyword>
<dbReference type="CDD" id="cd12833">
    <property type="entry name" value="ZntB-like_1"/>
    <property type="match status" value="1"/>
</dbReference>
<dbReference type="SUPFAM" id="SSF143865">
    <property type="entry name" value="CorA soluble domain-like"/>
    <property type="match status" value="1"/>
</dbReference>
<reference evidence="12 13" key="1">
    <citation type="submission" date="2017-03" db="EMBL/GenBank/DDBJ databases">
        <title>Genome sequencing of Shewanella japonica KCTC 22435.</title>
        <authorList>
            <person name="Kim K.M."/>
        </authorList>
    </citation>
    <scope>NUCLEOTIDE SEQUENCE [LARGE SCALE GENOMIC DNA]</scope>
    <source>
        <strain evidence="12 13">KCTC 22435</strain>
    </source>
</reference>
<keyword evidence="6 11" id="KW-0812">Transmembrane</keyword>
<dbReference type="InterPro" id="IPR045861">
    <property type="entry name" value="CorA_cytoplasmic_dom"/>
</dbReference>
<evidence type="ECO:0000256" key="10">
    <source>
        <dbReference type="ARBA" id="ARBA00023136"/>
    </source>
</evidence>
<comment type="similarity">
    <text evidence="2">Belongs to the CorA metal ion transporter (MIT) (TC 1.A.35) family.</text>
</comment>
<evidence type="ECO:0000256" key="7">
    <source>
        <dbReference type="ARBA" id="ARBA00022833"/>
    </source>
</evidence>